<dbReference type="InterPro" id="IPR005747">
    <property type="entry name" value="MutS2"/>
</dbReference>
<dbReference type="GO" id="GO:0005524">
    <property type="term" value="F:ATP binding"/>
    <property type="evidence" value="ECO:0007669"/>
    <property type="project" value="UniProtKB-UniRule"/>
</dbReference>
<dbReference type="GO" id="GO:0140664">
    <property type="term" value="F:ATP-dependent DNA damage sensor activity"/>
    <property type="evidence" value="ECO:0007669"/>
    <property type="project" value="InterPro"/>
</dbReference>
<dbReference type="AlphaFoldDB" id="A0A846MQP5"/>
<evidence type="ECO:0000313" key="13">
    <source>
        <dbReference type="Proteomes" id="UP000537126"/>
    </source>
</evidence>
<organism evidence="12 13">
    <name type="scientific">Thermonema lapsum</name>
    <dbReference type="NCBI Taxonomy" id="28195"/>
    <lineage>
        <taxon>Bacteria</taxon>
        <taxon>Pseudomonadati</taxon>
        <taxon>Bacteroidota</taxon>
        <taxon>Cytophagia</taxon>
        <taxon>Cytophagales</taxon>
        <taxon>Thermonemataceae</taxon>
        <taxon>Thermonema</taxon>
    </lineage>
</organism>
<evidence type="ECO:0000256" key="10">
    <source>
        <dbReference type="SAM" id="Coils"/>
    </source>
</evidence>
<feature type="coiled-coil region" evidence="10">
    <location>
        <begin position="527"/>
        <end position="632"/>
    </location>
</feature>
<dbReference type="PANTHER" id="PTHR48466">
    <property type="entry name" value="OS10G0509000 PROTEIN-RELATED"/>
    <property type="match status" value="1"/>
</dbReference>
<dbReference type="PROSITE" id="PS50828">
    <property type="entry name" value="SMR"/>
    <property type="match status" value="1"/>
</dbReference>
<reference evidence="12 13" key="1">
    <citation type="submission" date="2020-03" db="EMBL/GenBank/DDBJ databases">
        <title>Genomic Encyclopedia of Type Strains, Phase IV (KMG-IV): sequencing the most valuable type-strain genomes for metagenomic binning, comparative biology and taxonomic classification.</title>
        <authorList>
            <person name="Goeker M."/>
        </authorList>
    </citation>
    <scope>NUCLEOTIDE SEQUENCE [LARGE SCALE GENOMIC DNA]</scope>
    <source>
        <strain evidence="12 13">DSM 5718</strain>
    </source>
</reference>
<comment type="function">
    <text evidence="9">Acts as a ribosome collision sensor, splitting the ribosome into its 2 subunits. Detects stalled/collided 70S ribosomes which it binds and splits by an ATP-hydrolysis driven conformational change. Acts upstream of the ribosome quality control system (RQC), a ribosome-associated complex that mediates the extraction of incompletely synthesized nascent chains from stalled ribosomes and their subsequent degradation. Probably generates substrates for RQC.</text>
</comment>
<dbReference type="FunFam" id="3.40.50.300:FF:001531">
    <property type="entry name" value="Endonuclease MutS2"/>
    <property type="match status" value="1"/>
</dbReference>
<dbReference type="Gene3D" id="3.30.1370.110">
    <property type="match status" value="1"/>
</dbReference>
<evidence type="ECO:0000256" key="4">
    <source>
        <dbReference type="ARBA" id="ARBA00022759"/>
    </source>
</evidence>
<dbReference type="SUPFAM" id="SSF160443">
    <property type="entry name" value="SMR domain-like"/>
    <property type="match status" value="1"/>
</dbReference>
<dbReference type="InterPro" id="IPR036063">
    <property type="entry name" value="Smr_dom_sf"/>
</dbReference>
<dbReference type="GO" id="GO:0043023">
    <property type="term" value="F:ribosomal large subunit binding"/>
    <property type="evidence" value="ECO:0007669"/>
    <property type="project" value="UniProtKB-UniRule"/>
</dbReference>
<keyword evidence="10" id="KW-0175">Coiled coil</keyword>
<dbReference type="Gene3D" id="3.40.50.300">
    <property type="entry name" value="P-loop containing nucleotide triphosphate hydrolases"/>
    <property type="match status" value="1"/>
</dbReference>
<dbReference type="Pfam" id="PF00488">
    <property type="entry name" value="MutS_V"/>
    <property type="match status" value="1"/>
</dbReference>
<dbReference type="PIRSF" id="PIRSF005814">
    <property type="entry name" value="MutS_YshD"/>
    <property type="match status" value="1"/>
</dbReference>
<dbReference type="InterPro" id="IPR027417">
    <property type="entry name" value="P-loop_NTPase"/>
</dbReference>
<dbReference type="InterPro" id="IPR045076">
    <property type="entry name" value="MutS"/>
</dbReference>
<protein>
    <recommendedName>
        <fullName evidence="9">Endonuclease MutS2</fullName>
        <ecNumber evidence="9">3.1.-.-</ecNumber>
    </recommendedName>
    <alternativeName>
        <fullName evidence="9">Ribosome-associated protein quality control-upstream factor</fullName>
        <shortName evidence="9">RQC-upstream factor</shortName>
        <shortName evidence="9">RqcU</shortName>
        <ecNumber evidence="9">3.6.4.-</ecNumber>
    </alternativeName>
</protein>
<evidence type="ECO:0000256" key="1">
    <source>
        <dbReference type="ARBA" id="ARBA00022722"/>
    </source>
</evidence>
<dbReference type="GO" id="GO:0030983">
    <property type="term" value="F:mismatched DNA binding"/>
    <property type="evidence" value="ECO:0007669"/>
    <property type="project" value="InterPro"/>
</dbReference>
<keyword evidence="7 9" id="KW-0694">RNA-binding</keyword>
<feature type="domain" description="Smr" evidence="11">
    <location>
        <begin position="725"/>
        <end position="800"/>
    </location>
</feature>
<name>A0A846MQP5_9BACT</name>
<dbReference type="GO" id="GO:0019843">
    <property type="term" value="F:rRNA binding"/>
    <property type="evidence" value="ECO:0007669"/>
    <property type="project" value="UniProtKB-UniRule"/>
</dbReference>
<sequence length="800" mass="92690">MIYPHTIEQKLGFDKLRNRLEELCSSELGREWVGNMRFSNNFRLVERLTRQTAEMVEILKYEVSFPVQTYVDLRSPLRHLKIEGAFLTEEELFDFKKTFGSLLEVLRFFDKTAPDQYTELKSLFEQLHLDDYVIRRIERILNEQGKLQDHASPQLAEIRKELLNLRQKLRKEAERVFQRAQSLGYTPDDSQPTLRNGRIVIPVRVENKRQLKGFIQDESNTGQTVYIEPAELVEINNDIRELELEEKREIIRILSEVSAQIREQLPAFLQGLEVIAKLDFVMAKAKLAIEMGATAPNFVDRPQLDWQEAVHPLLWYAHRENNKPVVPLSIRLDEAQRIMVISGPNAGGKSIALQTVGLLQYMWQCGLLIPLGEHSTVGFFEDIFIDIGDEQSIENDLSTYSSHLSNMRFFLQHARERTLFLIDEFGAGTEPQLGGAIAEAILEALYERGAYGVLNTHYGNLKRLADRMPGMVNAAMRFDLDKLEPLYQLVVGQAGSSYAFEIARKIGLPKSVLQRAKEKLGDDAFTYDKLLKELAEERKRYEQLYRQTEEEMRRLKQQQQAYEKKMAELQEKRNEFIRQAKKEAKQLLEGVNRKIEQAVREIREHQAEQNRTKQIRQEIEQLKENFKEVEELPTNTTEDYEVIGGEIQVGDWVRLKDAPETIGEVVEITGKDARILIGQLTSEVKLNRLERISRRQAKQQMKHTKGGVRYEEALHEKFKNFSHQIDLRGMRGEEAIQQLSRWLDEAILVGAKELRIVHGKGDGILRKLVREELRRYPQVLSFGDEHIERGGDGVTIVKMA</sequence>
<dbReference type="SMART" id="SM00533">
    <property type="entry name" value="MUTSd"/>
    <property type="match status" value="1"/>
</dbReference>
<evidence type="ECO:0000256" key="5">
    <source>
        <dbReference type="ARBA" id="ARBA00022801"/>
    </source>
</evidence>
<evidence type="ECO:0000259" key="11">
    <source>
        <dbReference type="PROSITE" id="PS50828"/>
    </source>
</evidence>
<dbReference type="GO" id="GO:0006298">
    <property type="term" value="P:mismatch repair"/>
    <property type="evidence" value="ECO:0007669"/>
    <property type="project" value="InterPro"/>
</dbReference>
<keyword evidence="2 9" id="KW-0699">rRNA-binding</keyword>
<dbReference type="GO" id="GO:0016887">
    <property type="term" value="F:ATP hydrolysis activity"/>
    <property type="evidence" value="ECO:0007669"/>
    <property type="project" value="InterPro"/>
</dbReference>
<dbReference type="SMART" id="SM00534">
    <property type="entry name" value="MUTSac"/>
    <property type="match status" value="1"/>
</dbReference>
<keyword evidence="3 9" id="KW-0547">Nucleotide-binding</keyword>
<dbReference type="GO" id="GO:0004519">
    <property type="term" value="F:endonuclease activity"/>
    <property type="evidence" value="ECO:0007669"/>
    <property type="project" value="UniProtKB-UniRule"/>
</dbReference>
<dbReference type="RefSeq" id="WP_166919024.1">
    <property type="nucleotide sequence ID" value="NZ_JAASRN010000002.1"/>
</dbReference>
<dbReference type="Pfam" id="PF01713">
    <property type="entry name" value="Smr"/>
    <property type="match status" value="1"/>
</dbReference>
<dbReference type="InterPro" id="IPR007696">
    <property type="entry name" value="DNA_mismatch_repair_MutS_core"/>
</dbReference>
<evidence type="ECO:0000256" key="7">
    <source>
        <dbReference type="ARBA" id="ARBA00022884"/>
    </source>
</evidence>
<dbReference type="SUPFAM" id="SSF52540">
    <property type="entry name" value="P-loop containing nucleoside triphosphate hydrolases"/>
    <property type="match status" value="1"/>
</dbReference>
<keyword evidence="1 9" id="KW-0540">Nuclease</keyword>
<evidence type="ECO:0000256" key="6">
    <source>
        <dbReference type="ARBA" id="ARBA00022840"/>
    </source>
</evidence>
<accession>A0A846MQP5</accession>
<dbReference type="InterPro" id="IPR036187">
    <property type="entry name" value="DNA_mismatch_repair_MutS_sf"/>
</dbReference>
<evidence type="ECO:0000256" key="3">
    <source>
        <dbReference type="ARBA" id="ARBA00022741"/>
    </source>
</evidence>
<dbReference type="HAMAP" id="MF_00092">
    <property type="entry name" value="MutS2"/>
    <property type="match status" value="1"/>
</dbReference>
<dbReference type="EC" id="3.6.4.-" evidence="9"/>
<dbReference type="SMART" id="SM00463">
    <property type="entry name" value="SMR"/>
    <property type="match status" value="1"/>
</dbReference>
<keyword evidence="8 9" id="KW-0238">DNA-binding</keyword>
<keyword evidence="4 9" id="KW-0255">Endonuclease</keyword>
<evidence type="ECO:0000256" key="9">
    <source>
        <dbReference type="HAMAP-Rule" id="MF_00092"/>
    </source>
</evidence>
<comment type="similarity">
    <text evidence="9">Belongs to the DNA mismatch repair MutS family. MutS2 subfamily.</text>
</comment>
<dbReference type="GO" id="GO:0072344">
    <property type="term" value="P:rescue of stalled ribosome"/>
    <property type="evidence" value="ECO:0007669"/>
    <property type="project" value="UniProtKB-UniRule"/>
</dbReference>
<keyword evidence="5 9" id="KW-0378">Hydrolase</keyword>
<dbReference type="EMBL" id="JAASRN010000002">
    <property type="protein sequence ID" value="NIK73751.1"/>
    <property type="molecule type" value="Genomic_DNA"/>
</dbReference>
<dbReference type="NCBIfam" id="TIGR01069">
    <property type="entry name" value="mutS2"/>
    <property type="match status" value="1"/>
</dbReference>
<dbReference type="GO" id="GO:0045910">
    <property type="term" value="P:negative regulation of DNA recombination"/>
    <property type="evidence" value="ECO:0007669"/>
    <property type="project" value="InterPro"/>
</dbReference>
<gene>
    <name evidence="9" type="primary">mutS2</name>
    <name evidence="9" type="synonym">rqcU</name>
    <name evidence="12" type="ORF">FHS56_001264</name>
</gene>
<keyword evidence="13" id="KW-1185">Reference proteome</keyword>
<dbReference type="InterPro" id="IPR002625">
    <property type="entry name" value="Smr_dom"/>
</dbReference>
<dbReference type="InterPro" id="IPR000432">
    <property type="entry name" value="DNA_mismatch_repair_MutS_C"/>
</dbReference>
<dbReference type="FunFam" id="3.30.1370.110:FF:000004">
    <property type="entry name" value="Endonuclease MutS2"/>
    <property type="match status" value="1"/>
</dbReference>
<proteinExistence type="inferred from homology"/>
<evidence type="ECO:0000256" key="2">
    <source>
        <dbReference type="ARBA" id="ARBA00022730"/>
    </source>
</evidence>
<dbReference type="PANTHER" id="PTHR48466:SF2">
    <property type="entry name" value="OS10G0509000 PROTEIN"/>
    <property type="match status" value="1"/>
</dbReference>
<dbReference type="PROSITE" id="PS00486">
    <property type="entry name" value="DNA_MISMATCH_REPAIR_2"/>
    <property type="match status" value="1"/>
</dbReference>
<comment type="caution">
    <text evidence="12">The sequence shown here is derived from an EMBL/GenBank/DDBJ whole genome shotgun (WGS) entry which is preliminary data.</text>
</comment>
<feature type="binding site" evidence="9">
    <location>
        <begin position="343"/>
        <end position="350"/>
    </location>
    <ligand>
        <name>ATP</name>
        <dbReference type="ChEBI" id="CHEBI:30616"/>
    </ligand>
</feature>
<comment type="function">
    <text evidence="9">Endonuclease that is involved in the suppression of homologous recombination and thus may have a key role in the control of bacterial genetic diversity.</text>
</comment>
<comment type="subunit">
    <text evidence="9">Homodimer. Binds to stalled ribosomes, contacting rRNA.</text>
</comment>
<dbReference type="EC" id="3.1.-.-" evidence="9"/>
<dbReference type="Proteomes" id="UP000537126">
    <property type="component" value="Unassembled WGS sequence"/>
</dbReference>
<keyword evidence="6 9" id="KW-0067">ATP-binding</keyword>
<evidence type="ECO:0000313" key="12">
    <source>
        <dbReference type="EMBL" id="NIK73751.1"/>
    </source>
</evidence>
<evidence type="ECO:0000256" key="8">
    <source>
        <dbReference type="ARBA" id="ARBA00023125"/>
    </source>
</evidence>
<dbReference type="SUPFAM" id="SSF48334">
    <property type="entry name" value="DNA repair protein MutS, domain III"/>
    <property type="match status" value="1"/>
</dbReference>